<accession>A0A8J3N0X3</accession>
<evidence type="ECO:0000313" key="2">
    <source>
        <dbReference type="Proteomes" id="UP000597444"/>
    </source>
</evidence>
<name>A0A8J3N0X3_9CHLR</name>
<dbReference type="AlphaFoldDB" id="A0A8J3N0X3"/>
<reference evidence="1" key="1">
    <citation type="submission" date="2020-10" db="EMBL/GenBank/DDBJ databases">
        <title>Taxonomic study of unclassified bacteria belonging to the class Ktedonobacteria.</title>
        <authorList>
            <person name="Yabe S."/>
            <person name="Wang C.M."/>
            <person name="Zheng Y."/>
            <person name="Sakai Y."/>
            <person name="Cavaletti L."/>
            <person name="Monciardini P."/>
            <person name="Donadio S."/>
        </authorList>
    </citation>
    <scope>NUCLEOTIDE SEQUENCE</scope>
    <source>
        <strain evidence="1">ID150040</strain>
    </source>
</reference>
<dbReference type="EMBL" id="BNJK01000001">
    <property type="protein sequence ID" value="GHO90737.1"/>
    <property type="molecule type" value="Genomic_DNA"/>
</dbReference>
<protein>
    <submittedName>
        <fullName evidence="1">Uncharacterized protein</fullName>
    </submittedName>
</protein>
<comment type="caution">
    <text evidence="1">The sequence shown here is derived from an EMBL/GenBank/DDBJ whole genome shotgun (WGS) entry which is preliminary data.</text>
</comment>
<proteinExistence type="predicted"/>
<evidence type="ECO:0000313" key="1">
    <source>
        <dbReference type="EMBL" id="GHO90737.1"/>
    </source>
</evidence>
<keyword evidence="2" id="KW-1185">Reference proteome</keyword>
<dbReference type="RefSeq" id="WP_220201681.1">
    <property type="nucleotide sequence ID" value="NZ_BNJK01000001.1"/>
</dbReference>
<organism evidence="1 2">
    <name type="scientific">Reticulibacter mediterranei</name>
    <dbReference type="NCBI Taxonomy" id="2778369"/>
    <lineage>
        <taxon>Bacteria</taxon>
        <taxon>Bacillati</taxon>
        <taxon>Chloroflexota</taxon>
        <taxon>Ktedonobacteria</taxon>
        <taxon>Ktedonobacterales</taxon>
        <taxon>Reticulibacteraceae</taxon>
        <taxon>Reticulibacter</taxon>
    </lineage>
</organism>
<dbReference type="Proteomes" id="UP000597444">
    <property type="component" value="Unassembled WGS sequence"/>
</dbReference>
<gene>
    <name evidence="1" type="ORF">KSF_007850</name>
</gene>
<sequence length="67" mass="7520">MKGGLDEVNAPVFLYLRIVSTLQTSGTTLNYQEITSRTFGEQHGLQVVEVFREASSSRCWQDRNALA</sequence>